<dbReference type="RefSeq" id="WP_260265224.1">
    <property type="nucleotide sequence ID" value="NZ_JAQIEY010000042.1"/>
</dbReference>
<dbReference type="EMBL" id="JAQIEY010000042">
    <property type="protein sequence ID" value="MDA3768596.1"/>
    <property type="molecule type" value="Genomic_DNA"/>
</dbReference>
<gene>
    <name evidence="1" type="ORF">PF586_09170</name>
</gene>
<proteinExistence type="predicted"/>
<organism evidence="1 2">
    <name type="scientific">Lactobacillus delbrueckii</name>
    <dbReference type="NCBI Taxonomy" id="1584"/>
    <lineage>
        <taxon>Bacteria</taxon>
        <taxon>Bacillati</taxon>
        <taxon>Bacillota</taxon>
        <taxon>Bacilli</taxon>
        <taxon>Lactobacillales</taxon>
        <taxon>Lactobacillaceae</taxon>
        <taxon>Lactobacillus</taxon>
    </lineage>
</organism>
<sequence length="142" mass="16368">MAKDVSNLYDTDPDLYHKEAAYQMAEITQAYVYSSKKYVSVGYHRTDAAYQAIHEWAEAATYSLKTGKKVKLTNLIKGNKKTIKKKNYKAQSKDTKSILKFMSYDPGKVEFIVKRNKVYIAYHSVTYSYGGYTFLDLVKIDK</sequence>
<comment type="caution">
    <text evidence="1">The sequence shown here is derived from an EMBL/GenBank/DDBJ whole genome shotgun (WGS) entry which is preliminary data.</text>
</comment>
<accession>A0AAW5YXB7</accession>
<dbReference type="Proteomes" id="UP001210502">
    <property type="component" value="Unassembled WGS sequence"/>
</dbReference>
<name>A0AAW5YXB7_9LACO</name>
<dbReference type="AlphaFoldDB" id="A0AAW5YXB7"/>
<protein>
    <submittedName>
        <fullName evidence="1">Uncharacterized protein</fullName>
    </submittedName>
</protein>
<evidence type="ECO:0000313" key="2">
    <source>
        <dbReference type="Proteomes" id="UP001210502"/>
    </source>
</evidence>
<reference evidence="1" key="1">
    <citation type="submission" date="2023-01" db="EMBL/GenBank/DDBJ databases">
        <title>Sequencing of the bacterial strains from artisanal fermented milk Matsoni.</title>
        <authorList>
            <person name="Rozman V."/>
            <person name="Accetto T."/>
            <person name="Bogovic Matijasic B."/>
        </authorList>
    </citation>
    <scope>NUCLEOTIDE SEQUENCE</scope>
    <source>
        <strain evidence="1">Lbl333</strain>
    </source>
</reference>
<evidence type="ECO:0000313" key="1">
    <source>
        <dbReference type="EMBL" id="MDA3768596.1"/>
    </source>
</evidence>